<keyword evidence="2" id="KW-1185">Reference proteome</keyword>
<comment type="caution">
    <text evidence="1">The sequence shown here is derived from an EMBL/GenBank/DDBJ whole genome shotgun (WGS) entry which is preliminary data.</text>
</comment>
<reference evidence="1 2" key="1">
    <citation type="journal article" date="2021" name="Elife">
        <title>Chloroplast acquisition without the gene transfer in kleptoplastic sea slugs, Plakobranchus ocellatus.</title>
        <authorList>
            <person name="Maeda T."/>
            <person name="Takahashi S."/>
            <person name="Yoshida T."/>
            <person name="Shimamura S."/>
            <person name="Takaki Y."/>
            <person name="Nagai Y."/>
            <person name="Toyoda A."/>
            <person name="Suzuki Y."/>
            <person name="Arimoto A."/>
            <person name="Ishii H."/>
            <person name="Satoh N."/>
            <person name="Nishiyama T."/>
            <person name="Hasebe M."/>
            <person name="Maruyama T."/>
            <person name="Minagawa J."/>
            <person name="Obokata J."/>
            <person name="Shigenobu S."/>
        </authorList>
    </citation>
    <scope>NUCLEOTIDE SEQUENCE [LARGE SCALE GENOMIC DNA]</scope>
</reference>
<protein>
    <submittedName>
        <fullName evidence="1">Uncharacterized protein</fullName>
    </submittedName>
</protein>
<evidence type="ECO:0000313" key="1">
    <source>
        <dbReference type="EMBL" id="GFS17271.1"/>
    </source>
</evidence>
<name>A0AAV4J9J5_9GAST</name>
<dbReference type="Proteomes" id="UP000762676">
    <property type="component" value="Unassembled WGS sequence"/>
</dbReference>
<sequence>MNRIWTLDNSAEFRSRSKEYERWHPPKTKYVLSPPSTQGSGCAPRQVLRTCIQTASWMGKLHEKREFRRPGCELRQAMKISSRARYFCYGRRRVPPEQKYYDIKIQIYLKIVLKS</sequence>
<dbReference type="EMBL" id="BMAT01013645">
    <property type="protein sequence ID" value="GFS17271.1"/>
    <property type="molecule type" value="Genomic_DNA"/>
</dbReference>
<dbReference type="AlphaFoldDB" id="A0AAV4J9J5"/>
<accession>A0AAV4J9J5</accession>
<evidence type="ECO:0000313" key="2">
    <source>
        <dbReference type="Proteomes" id="UP000762676"/>
    </source>
</evidence>
<gene>
    <name evidence="1" type="ORF">ElyMa_006818300</name>
</gene>
<proteinExistence type="predicted"/>
<organism evidence="1 2">
    <name type="scientific">Elysia marginata</name>
    <dbReference type="NCBI Taxonomy" id="1093978"/>
    <lineage>
        <taxon>Eukaryota</taxon>
        <taxon>Metazoa</taxon>
        <taxon>Spiralia</taxon>
        <taxon>Lophotrochozoa</taxon>
        <taxon>Mollusca</taxon>
        <taxon>Gastropoda</taxon>
        <taxon>Heterobranchia</taxon>
        <taxon>Euthyneura</taxon>
        <taxon>Panpulmonata</taxon>
        <taxon>Sacoglossa</taxon>
        <taxon>Placobranchoidea</taxon>
        <taxon>Plakobranchidae</taxon>
        <taxon>Elysia</taxon>
    </lineage>
</organism>